<dbReference type="InterPro" id="IPR002110">
    <property type="entry name" value="Ankyrin_rpt"/>
</dbReference>
<dbReference type="AlphaFoldDB" id="A0A8D2C764"/>
<dbReference type="PANTHER" id="PTHR24147:SF53">
    <property type="entry name" value="ANKYRIN REPEAT DOMAIN 26"/>
    <property type="match status" value="1"/>
</dbReference>
<dbReference type="PROSITE" id="PS50088">
    <property type="entry name" value="ANK_REPEAT"/>
    <property type="match status" value="1"/>
</dbReference>
<reference evidence="3" key="1">
    <citation type="submission" date="2025-08" db="UniProtKB">
        <authorList>
            <consortium name="Ensembl"/>
        </authorList>
    </citation>
    <scope>IDENTIFICATION</scope>
</reference>
<dbReference type="InterPro" id="IPR050657">
    <property type="entry name" value="Ankyrin_repeat_domain"/>
</dbReference>
<dbReference type="PROSITE" id="PS50297">
    <property type="entry name" value="ANK_REP_REGION"/>
    <property type="match status" value="1"/>
</dbReference>
<feature type="region of interest" description="Disordered" evidence="2">
    <location>
        <begin position="73"/>
        <end position="104"/>
    </location>
</feature>
<organism evidence="3 4">
    <name type="scientific">Sus scrofa</name>
    <name type="common">Pig</name>
    <dbReference type="NCBI Taxonomy" id="9823"/>
    <lineage>
        <taxon>Eukaryota</taxon>
        <taxon>Metazoa</taxon>
        <taxon>Chordata</taxon>
        <taxon>Craniata</taxon>
        <taxon>Vertebrata</taxon>
        <taxon>Euteleostomi</taxon>
        <taxon>Mammalia</taxon>
        <taxon>Eutheria</taxon>
        <taxon>Laurasiatheria</taxon>
        <taxon>Artiodactyla</taxon>
        <taxon>Suina</taxon>
        <taxon>Suidae</taxon>
        <taxon>Sus</taxon>
    </lineage>
</organism>
<evidence type="ECO:0000256" key="1">
    <source>
        <dbReference type="PROSITE-ProRule" id="PRU00023"/>
    </source>
</evidence>
<dbReference type="Ensembl" id="ENSSSCT00065052017.1">
    <property type="protein sequence ID" value="ENSSSCP00065022607.1"/>
    <property type="gene ID" value="ENSSSCG00065038062.1"/>
</dbReference>
<name>A0A8D2C764_PIG</name>
<dbReference type="SUPFAM" id="SSF48403">
    <property type="entry name" value="Ankyrin repeat"/>
    <property type="match status" value="1"/>
</dbReference>
<proteinExistence type="predicted"/>
<feature type="repeat" description="ANK" evidence="1">
    <location>
        <begin position="18"/>
        <end position="50"/>
    </location>
</feature>
<dbReference type="Pfam" id="PF12796">
    <property type="entry name" value="Ank_2"/>
    <property type="match status" value="1"/>
</dbReference>
<dbReference type="Gene3D" id="1.25.40.20">
    <property type="entry name" value="Ankyrin repeat-containing domain"/>
    <property type="match status" value="1"/>
</dbReference>
<protein>
    <submittedName>
        <fullName evidence="3">Uncharacterized protein</fullName>
    </submittedName>
</protein>
<sequence>MVEFLIKNGANVHVTDKKKRTALMLALMYESAATVKLLLEQGIDVFAQDIYGWTAGDYALPVNCHLISEYKEEKQHKGPSLNGNPVCESSEEDSLSRFSNRPGADDSWLISEKVLDSDTESISESLPQKYADHLPGAAGQIGKNRVNGEIEGKNCIL</sequence>
<evidence type="ECO:0000313" key="4">
    <source>
        <dbReference type="Proteomes" id="UP000694725"/>
    </source>
</evidence>
<dbReference type="InterPro" id="IPR036770">
    <property type="entry name" value="Ankyrin_rpt-contain_sf"/>
</dbReference>
<evidence type="ECO:0000313" key="3">
    <source>
        <dbReference type="Ensembl" id="ENSSSCP00065022607.1"/>
    </source>
</evidence>
<keyword evidence="1" id="KW-0040">ANK repeat</keyword>
<evidence type="ECO:0000256" key="2">
    <source>
        <dbReference type="SAM" id="MobiDB-lite"/>
    </source>
</evidence>
<dbReference type="PANTHER" id="PTHR24147">
    <property type="entry name" value="ANKYRIN REPEAT DOMAIN 36-RELATED"/>
    <property type="match status" value="1"/>
</dbReference>
<dbReference type="Proteomes" id="UP000694725">
    <property type="component" value="Unplaced"/>
</dbReference>
<accession>A0A8D2C764</accession>